<evidence type="ECO:0000313" key="2">
    <source>
        <dbReference type="Proteomes" id="UP001595704"/>
    </source>
</evidence>
<dbReference type="RefSeq" id="WP_191320851.1">
    <property type="nucleotide sequence ID" value="NZ_BNCG01000027.1"/>
</dbReference>
<evidence type="ECO:0000313" key="1">
    <source>
        <dbReference type="EMBL" id="MFC3638325.1"/>
    </source>
</evidence>
<proteinExistence type="predicted"/>
<gene>
    <name evidence="1" type="ORF">ACFONL_13235</name>
</gene>
<dbReference type="Proteomes" id="UP001595704">
    <property type="component" value="Unassembled WGS sequence"/>
</dbReference>
<dbReference type="EMBL" id="JBHRYC010000065">
    <property type="protein sequence ID" value="MFC3638325.1"/>
    <property type="molecule type" value="Genomic_DNA"/>
</dbReference>
<protein>
    <submittedName>
        <fullName evidence="1">Uncharacterized protein</fullName>
    </submittedName>
</protein>
<sequence length="80" mass="9383">MSYRKSEIEALDDEFGAGWDFQSELAASNSMWDEEAETDEAFKRHQMEMLRLDPYMAELDKLEKNRRGITLEMADIDLMS</sequence>
<organism evidence="1 2">
    <name type="scientific">Camelimonas fluminis</name>
    <dbReference type="NCBI Taxonomy" id="1576911"/>
    <lineage>
        <taxon>Bacteria</taxon>
        <taxon>Pseudomonadati</taxon>
        <taxon>Pseudomonadota</taxon>
        <taxon>Alphaproteobacteria</taxon>
        <taxon>Hyphomicrobiales</taxon>
        <taxon>Chelatococcaceae</taxon>
        <taxon>Camelimonas</taxon>
    </lineage>
</organism>
<accession>A0ABV7UHY0</accession>
<name>A0ABV7UHY0_9HYPH</name>
<keyword evidence="2" id="KW-1185">Reference proteome</keyword>
<comment type="caution">
    <text evidence="1">The sequence shown here is derived from an EMBL/GenBank/DDBJ whole genome shotgun (WGS) entry which is preliminary data.</text>
</comment>
<reference evidence="2" key="1">
    <citation type="journal article" date="2019" name="Int. J. Syst. Evol. Microbiol.">
        <title>The Global Catalogue of Microorganisms (GCM) 10K type strain sequencing project: providing services to taxonomists for standard genome sequencing and annotation.</title>
        <authorList>
            <consortium name="The Broad Institute Genomics Platform"/>
            <consortium name="The Broad Institute Genome Sequencing Center for Infectious Disease"/>
            <person name="Wu L."/>
            <person name="Ma J."/>
        </authorList>
    </citation>
    <scope>NUCLEOTIDE SEQUENCE [LARGE SCALE GENOMIC DNA]</scope>
    <source>
        <strain evidence="2">KCTC 42282</strain>
    </source>
</reference>